<dbReference type="GO" id="GO:0004930">
    <property type="term" value="F:G protein-coupled receptor activity"/>
    <property type="evidence" value="ECO:0007669"/>
    <property type="project" value="UniProtKB-KW"/>
</dbReference>
<comment type="subcellular location">
    <subcellularLocation>
        <location evidence="1">Cell projection</location>
        <location evidence="1">Neuron projection</location>
    </subcellularLocation>
    <subcellularLocation>
        <location evidence="16">Postsynaptic cell membrane</location>
        <topology evidence="16">Multi-pass membrane protein</topology>
    </subcellularLocation>
</comment>
<evidence type="ECO:0000256" key="16">
    <source>
        <dbReference type="ARBA" id="ARBA00034104"/>
    </source>
</evidence>
<keyword evidence="11" id="KW-0675">Receptor</keyword>
<evidence type="ECO:0000256" key="12">
    <source>
        <dbReference type="ARBA" id="ARBA00023180"/>
    </source>
</evidence>
<evidence type="ECO:0000313" key="20">
    <source>
        <dbReference type="Proteomes" id="UP000275408"/>
    </source>
</evidence>
<keyword evidence="13" id="KW-0807">Transducer</keyword>
<dbReference type="SUPFAM" id="SSF57184">
    <property type="entry name" value="Growth factor receptor domain"/>
    <property type="match status" value="1"/>
</dbReference>
<evidence type="ECO:0000256" key="4">
    <source>
        <dbReference type="ARBA" id="ARBA00022692"/>
    </source>
</evidence>
<protein>
    <recommendedName>
        <fullName evidence="18">G-protein coupled receptors family 3 profile domain-containing protein</fullName>
    </recommendedName>
</protein>
<feature type="domain" description="G-protein coupled receptors family 3 profile" evidence="18">
    <location>
        <begin position="335"/>
        <end position="544"/>
    </location>
</feature>
<dbReference type="PANTHER" id="PTHR32546">
    <property type="entry name" value="G-PROTEIN COUPLED RECEPTOR 158-RELATED"/>
    <property type="match status" value="1"/>
</dbReference>
<name>A0A3M6T5T4_POCDA</name>
<dbReference type="OrthoDB" id="2129233at2759"/>
<evidence type="ECO:0000313" key="19">
    <source>
        <dbReference type="EMBL" id="RMX36722.1"/>
    </source>
</evidence>
<dbReference type="GO" id="GO:0043005">
    <property type="term" value="C:neuron projection"/>
    <property type="evidence" value="ECO:0007669"/>
    <property type="project" value="UniProtKB-SubCell"/>
</dbReference>
<keyword evidence="20" id="KW-1185">Reference proteome</keyword>
<evidence type="ECO:0000256" key="15">
    <source>
        <dbReference type="ARBA" id="ARBA00023273"/>
    </source>
</evidence>
<keyword evidence="8" id="KW-0297">G-protein coupled receptor</keyword>
<dbReference type="PANTHER" id="PTHR32546:SF29">
    <property type="entry name" value="G-PROTEIN COUPLED RECEPTORS FAMILY 3 PROFILE DOMAIN-CONTAINING PROTEIN"/>
    <property type="match status" value="1"/>
</dbReference>
<evidence type="ECO:0000256" key="2">
    <source>
        <dbReference type="ARBA" id="ARBA00007242"/>
    </source>
</evidence>
<gene>
    <name evidence="19" type="ORF">pdam_00020269</name>
</gene>
<dbReference type="InterPro" id="IPR017978">
    <property type="entry name" value="GPCR_3_C"/>
</dbReference>
<feature type="non-terminal residue" evidence="19">
    <location>
        <position position="1"/>
    </location>
</feature>
<feature type="transmembrane region" description="Helical" evidence="17">
    <location>
        <begin position="488"/>
        <end position="511"/>
    </location>
</feature>
<evidence type="ECO:0000256" key="14">
    <source>
        <dbReference type="ARBA" id="ARBA00023257"/>
    </source>
</evidence>
<dbReference type="PROSITE" id="PS50259">
    <property type="entry name" value="G_PROTEIN_RECEP_F3_4"/>
    <property type="match status" value="1"/>
</dbReference>
<sequence length="544" mass="61471">WLERREQTVLRRQTVSGTARMVNVLVSLCTFAVISCICDSNAADKLLYKDDPSIHNPYRPPVKDDRSGAFNMTARQALKAIEEVHNGTVDCTTMLAERSLKLLYFKYENSVYTAQANLAIRTANLISDLLPTGSAKTLNISGKPVLKTHREVLHAIVRNNLENDPLIFVESIDGLWSRPYFECTTARAWLITYTSPILGNWDSNGSISFMGMTTIDIALTNVDINQCDKGSEGKFQFEIFAGTHRCKNETTQCLPVTGLGFRAGSYKCVCRPGYYFPNVTSHAKYFNGSEIEAAAVEPSHRYYSNPDSFQCIKCQPGCDACVDDSPCIVTLNWPLRRALMGLTVVTILAAIGISAFILYFRELKVVKTASPHFLVIILAGCMLSYSEILVLYPESQNTLCIVRLWFRHIGFGLGFTSLLLKTWRISVIFRVKSAQKIKLTDRHLLQRLAPILALYVVYLLAWSLAGPSHVVEMKMPGDLKFHECSFDWWDHAILIFEILFLFWGIHLCYNVRKAPSAFNESKFISWSIYNLTVVTFFLKITRYG</sequence>
<dbReference type="AlphaFoldDB" id="A0A3M6T5T4"/>
<comment type="similarity">
    <text evidence="2">Belongs to the G-protein coupled receptor 3 family.</text>
</comment>
<evidence type="ECO:0000259" key="18">
    <source>
        <dbReference type="PROSITE" id="PS50259"/>
    </source>
</evidence>
<keyword evidence="7" id="KW-0770">Synapse</keyword>
<dbReference type="InterPro" id="IPR009030">
    <property type="entry name" value="Growth_fac_rcpt_cys_sf"/>
</dbReference>
<dbReference type="Proteomes" id="UP000275408">
    <property type="component" value="Unassembled WGS sequence"/>
</dbReference>
<evidence type="ECO:0000256" key="11">
    <source>
        <dbReference type="ARBA" id="ARBA00023170"/>
    </source>
</evidence>
<dbReference type="InterPro" id="IPR054714">
    <property type="entry name" value="GPR158_179_extracellular"/>
</dbReference>
<keyword evidence="6 17" id="KW-1133">Transmembrane helix</keyword>
<feature type="transmembrane region" description="Helical" evidence="17">
    <location>
        <begin position="372"/>
        <end position="392"/>
    </location>
</feature>
<evidence type="ECO:0000256" key="7">
    <source>
        <dbReference type="ARBA" id="ARBA00023018"/>
    </source>
</evidence>
<feature type="transmembrane region" description="Helical" evidence="17">
    <location>
        <begin position="444"/>
        <end position="465"/>
    </location>
</feature>
<dbReference type="InterPro" id="IPR000337">
    <property type="entry name" value="GPCR_3"/>
</dbReference>
<dbReference type="PRINTS" id="PR00248">
    <property type="entry name" value="GPCRMGR"/>
</dbReference>
<keyword evidence="5" id="KW-0732">Signal</keyword>
<dbReference type="GO" id="GO:0045211">
    <property type="term" value="C:postsynaptic membrane"/>
    <property type="evidence" value="ECO:0007669"/>
    <property type="project" value="UniProtKB-SubCell"/>
</dbReference>
<keyword evidence="12" id="KW-0325">Glycoprotein</keyword>
<keyword evidence="15" id="KW-0966">Cell projection</keyword>
<evidence type="ECO:0000256" key="10">
    <source>
        <dbReference type="ARBA" id="ARBA00023157"/>
    </source>
</evidence>
<feature type="transmembrane region" description="Helical" evidence="17">
    <location>
        <begin position="338"/>
        <end position="360"/>
    </location>
</feature>
<organism evidence="19 20">
    <name type="scientific">Pocillopora damicornis</name>
    <name type="common">Cauliflower coral</name>
    <name type="synonym">Millepora damicornis</name>
    <dbReference type="NCBI Taxonomy" id="46731"/>
    <lineage>
        <taxon>Eukaryota</taxon>
        <taxon>Metazoa</taxon>
        <taxon>Cnidaria</taxon>
        <taxon>Anthozoa</taxon>
        <taxon>Hexacorallia</taxon>
        <taxon>Scleractinia</taxon>
        <taxon>Astrocoeniina</taxon>
        <taxon>Pocilloporidae</taxon>
        <taxon>Pocillopora</taxon>
    </lineage>
</organism>
<evidence type="ECO:0000256" key="5">
    <source>
        <dbReference type="ARBA" id="ARBA00022729"/>
    </source>
</evidence>
<keyword evidence="3" id="KW-1003">Cell membrane</keyword>
<evidence type="ECO:0000256" key="3">
    <source>
        <dbReference type="ARBA" id="ARBA00022475"/>
    </source>
</evidence>
<feature type="transmembrane region" description="Helical" evidence="17">
    <location>
        <begin position="523"/>
        <end position="541"/>
    </location>
</feature>
<dbReference type="EMBL" id="RCHS01004233">
    <property type="protein sequence ID" value="RMX36722.1"/>
    <property type="molecule type" value="Genomic_DNA"/>
</dbReference>
<evidence type="ECO:0000256" key="9">
    <source>
        <dbReference type="ARBA" id="ARBA00023136"/>
    </source>
</evidence>
<evidence type="ECO:0000256" key="17">
    <source>
        <dbReference type="SAM" id="Phobius"/>
    </source>
</evidence>
<dbReference type="Pfam" id="PF22572">
    <property type="entry name" value="GPR158_179_EC"/>
    <property type="match status" value="1"/>
</dbReference>
<evidence type="ECO:0000256" key="13">
    <source>
        <dbReference type="ARBA" id="ARBA00023224"/>
    </source>
</evidence>
<dbReference type="InterPro" id="IPR043458">
    <property type="entry name" value="GPR158/179"/>
</dbReference>
<evidence type="ECO:0000256" key="6">
    <source>
        <dbReference type="ARBA" id="ARBA00022989"/>
    </source>
</evidence>
<feature type="transmembrane region" description="Helical" evidence="17">
    <location>
        <begin position="404"/>
        <end position="423"/>
    </location>
</feature>
<proteinExistence type="inferred from homology"/>
<keyword evidence="14" id="KW-0628">Postsynaptic cell membrane</keyword>
<accession>A0A3M6T5T4</accession>
<keyword evidence="10" id="KW-1015">Disulfide bond</keyword>
<reference evidence="19 20" key="1">
    <citation type="journal article" date="2018" name="Sci. Rep.">
        <title>Comparative analysis of the Pocillopora damicornis genome highlights role of immune system in coral evolution.</title>
        <authorList>
            <person name="Cunning R."/>
            <person name="Bay R.A."/>
            <person name="Gillette P."/>
            <person name="Baker A.C."/>
            <person name="Traylor-Knowles N."/>
        </authorList>
    </citation>
    <scope>NUCLEOTIDE SEQUENCE [LARGE SCALE GENOMIC DNA]</scope>
    <source>
        <strain evidence="19">RSMAS</strain>
        <tissue evidence="19">Whole animal</tissue>
    </source>
</reference>
<keyword evidence="4 17" id="KW-0812">Transmembrane</keyword>
<dbReference type="Pfam" id="PF00003">
    <property type="entry name" value="7tm_3"/>
    <property type="match status" value="1"/>
</dbReference>
<evidence type="ECO:0000256" key="1">
    <source>
        <dbReference type="ARBA" id="ARBA00004487"/>
    </source>
</evidence>
<comment type="caution">
    <text evidence="19">The sequence shown here is derived from an EMBL/GenBank/DDBJ whole genome shotgun (WGS) entry which is preliminary data.</text>
</comment>
<evidence type="ECO:0000256" key="8">
    <source>
        <dbReference type="ARBA" id="ARBA00023040"/>
    </source>
</evidence>
<dbReference type="Gene3D" id="3.30.450.20">
    <property type="entry name" value="PAS domain"/>
    <property type="match status" value="1"/>
</dbReference>
<keyword evidence="9 17" id="KW-0472">Membrane</keyword>